<evidence type="ECO:0000313" key="5">
    <source>
        <dbReference type="EMBL" id="KAG5195028.1"/>
    </source>
</evidence>
<dbReference type="GO" id="GO:0044391">
    <property type="term" value="C:ribosomal subunit"/>
    <property type="evidence" value="ECO:0007669"/>
    <property type="project" value="UniProtKB-ARBA"/>
</dbReference>
<reference evidence="5 6" key="1">
    <citation type="submission" date="2020-12" db="EMBL/GenBank/DDBJ databases">
        <title>De novo assembly of Tibetan sheep genome.</title>
        <authorList>
            <person name="Li X."/>
        </authorList>
    </citation>
    <scope>NUCLEOTIDE SEQUENCE [LARGE SCALE GENOMIC DNA]</scope>
    <source>
        <tissue evidence="5">Heart</tissue>
    </source>
</reference>
<dbReference type="Proteomes" id="UP000664991">
    <property type="component" value="Unassembled WGS sequence"/>
</dbReference>
<organism evidence="5 6">
    <name type="scientific">Ovis aries</name>
    <name type="common">Sheep</name>
    <dbReference type="NCBI Taxonomy" id="9940"/>
    <lineage>
        <taxon>Eukaryota</taxon>
        <taxon>Metazoa</taxon>
        <taxon>Chordata</taxon>
        <taxon>Craniata</taxon>
        <taxon>Vertebrata</taxon>
        <taxon>Euteleostomi</taxon>
        <taxon>Mammalia</taxon>
        <taxon>Eutheria</taxon>
        <taxon>Laurasiatheria</taxon>
        <taxon>Artiodactyla</taxon>
        <taxon>Ruminantia</taxon>
        <taxon>Pecora</taxon>
        <taxon>Bovidae</taxon>
        <taxon>Caprinae</taxon>
        <taxon>Ovis</taxon>
    </lineage>
</organism>
<keyword evidence="2" id="KW-0689">Ribosomal protein</keyword>
<comment type="similarity">
    <text evidence="1">Belongs to the universal ribosomal protein uL23 family.</text>
</comment>
<dbReference type="EMBL" id="JAEMGP010000024">
    <property type="protein sequence ID" value="KAG5195028.1"/>
    <property type="molecule type" value="Genomic_DNA"/>
</dbReference>
<dbReference type="GO" id="GO:0006412">
    <property type="term" value="P:translation"/>
    <property type="evidence" value="ECO:0007669"/>
    <property type="project" value="InterPro"/>
</dbReference>
<dbReference type="InterPro" id="IPR012678">
    <property type="entry name" value="Ribosomal_uL23/eL15/eS24_sf"/>
</dbReference>
<accession>A0A835ZKM9</accession>
<evidence type="ECO:0000256" key="2">
    <source>
        <dbReference type="ARBA" id="ARBA00022980"/>
    </source>
</evidence>
<dbReference type="Gene3D" id="3.30.70.330">
    <property type="match status" value="1"/>
</dbReference>
<comment type="caution">
    <text evidence="5">The sequence shown here is derived from an EMBL/GenBank/DDBJ whole genome shotgun (WGS) entry which is preliminary data.</text>
</comment>
<proteinExistence type="inferred from homology"/>
<keyword evidence="3" id="KW-0687">Ribonucleoprotein</keyword>
<dbReference type="AlphaFoldDB" id="A0A835ZKM9"/>
<dbReference type="SUPFAM" id="SSF54189">
    <property type="entry name" value="Ribosomal proteins S24e, L23 and L15e"/>
    <property type="match status" value="1"/>
</dbReference>
<sequence>MKKIGHHTTLAFTVGAKANRRQRKQAKQKLYDIDNSYGQHTHDGEKKAYVRLVSDCDASDVANKIGII</sequence>
<feature type="region of interest" description="Disordered" evidence="4">
    <location>
        <begin position="17"/>
        <end position="37"/>
    </location>
</feature>
<name>A0A835ZKM9_SHEEP</name>
<evidence type="ECO:0000256" key="3">
    <source>
        <dbReference type="ARBA" id="ARBA00023274"/>
    </source>
</evidence>
<dbReference type="GO" id="GO:0003735">
    <property type="term" value="F:structural constituent of ribosome"/>
    <property type="evidence" value="ECO:0007669"/>
    <property type="project" value="InterPro"/>
</dbReference>
<dbReference type="InterPro" id="IPR012677">
    <property type="entry name" value="Nucleotide-bd_a/b_plait_sf"/>
</dbReference>
<dbReference type="InterPro" id="IPR013025">
    <property type="entry name" value="Ribosomal_uL23-like"/>
</dbReference>
<evidence type="ECO:0008006" key="7">
    <source>
        <dbReference type="Google" id="ProtNLM"/>
    </source>
</evidence>
<gene>
    <name evidence="5" type="ORF">JEQ12_012317</name>
</gene>
<protein>
    <recommendedName>
        <fullName evidence="7">60S ribosomal protein L23a-like</fullName>
    </recommendedName>
</protein>
<dbReference type="PANTHER" id="PTHR11620">
    <property type="entry name" value="60S RIBOSOMAL PROTEIN L23A"/>
    <property type="match status" value="1"/>
</dbReference>
<feature type="compositionally biased region" description="Basic residues" evidence="4">
    <location>
        <begin position="18"/>
        <end position="27"/>
    </location>
</feature>
<evidence type="ECO:0000313" key="6">
    <source>
        <dbReference type="Proteomes" id="UP000664991"/>
    </source>
</evidence>
<evidence type="ECO:0000256" key="1">
    <source>
        <dbReference type="ARBA" id="ARBA00006700"/>
    </source>
</evidence>
<evidence type="ECO:0000256" key="4">
    <source>
        <dbReference type="SAM" id="MobiDB-lite"/>
    </source>
</evidence>